<evidence type="ECO:0000259" key="5">
    <source>
        <dbReference type="PROSITE" id="PS51741"/>
    </source>
</evidence>
<dbReference type="SUPFAM" id="SSF46785">
    <property type="entry name" value="Winged helix' DNA-binding domain"/>
    <property type="match status" value="1"/>
</dbReference>
<dbReference type="SUPFAM" id="SSF48350">
    <property type="entry name" value="GTPase activation domain, GAP"/>
    <property type="match status" value="1"/>
</dbReference>
<evidence type="ECO:0000256" key="2">
    <source>
        <dbReference type="SAM" id="MobiDB-lite"/>
    </source>
</evidence>
<dbReference type="PROSITE" id="PS51741">
    <property type="entry name" value="F_BAR"/>
    <property type="match status" value="1"/>
</dbReference>
<dbReference type="GO" id="GO:0007264">
    <property type="term" value="P:small GTPase-mediated signal transduction"/>
    <property type="evidence" value="ECO:0007669"/>
    <property type="project" value="TreeGrafter"/>
</dbReference>
<name>S2J9F3_MUCC1</name>
<protein>
    <recommendedName>
        <fullName evidence="8">Rho-GAP domain-containing protein</fullName>
    </recommendedName>
</protein>
<dbReference type="Pfam" id="PF00620">
    <property type="entry name" value="RhoGAP"/>
    <property type="match status" value="1"/>
</dbReference>
<proteinExistence type="predicted"/>
<sequence length="880" mass="97704">MAPIQHFKTAFWSQKQPELTLPDFNAGYSVLHQKLNQSKVENEEIIAFFKERISIEEIYASKLVDQGKSSFKNSGFGRDEGAGLVKCFGQLKETSRRFGEQHKATATTVSNHVLLPLQEFHEEYKRNISNSKQAIDSMLKQFDGLVKEAEKTRYTYHRKCKEADKAEELAVRNATTAAAAAAATATHKTVDDKTSMVPGPEDSSSSTQADAASATSDNSTSIPATINVQLGNQVMPQSELDSLVRRMRQGITVNDHRVPILGTYKNTSTGEDIAIWLQQNLPQCKDSPAMADVVGQQLIQPYNILRLIGQRGNKFVASANSFYQWRVAGDDDTSSITSTSGNSSTSTALGGLMDKIAVVQPTATAAATSEEPHKRARREAEKSDQAYRTAVLKLDQLRMAIEEAMFAHLTEMEQVELHRIEQLKKVISSFIAAMSVAIPQDKIVIEEMMVFQESLKPDQDIQFIVQQYAVSGFSPKAILYDNYYHGISHDQVFGVPLEDLGKQSQDHVSKFVSIILEAVDKGVDKVEDVDAKQRLWSTPCALDRVHTTCMELNTRSDDLTLETVEKYEPDLLVAVLRYFLLELPECLLTYEFYDPVQALIGGTNDEQDESLRLSSFSNLIATLPATHFATLKSIFASITSFIKKTSASTENINNISQSLGPVILRSRVESFTILNSKTPVKFAQELINHFDSIFSESTLKLHAESEKRRLAKPIIAVQQQEEKTNKRGSSLMSFMRPTINTAEELNKWTVNSMMGVFQRNSNTAASPTNIEQQSPLARSMPLSFGSTITRQESPPSSPTISPSASVPEAKKGGRTTVMFDGGDDIFDDKEGAAHASTDEILQDIDSKPEEEEKTNHTQPQTTRPVPEQIDSSFFDDDDDE</sequence>
<dbReference type="GO" id="GO:0007010">
    <property type="term" value="P:cytoskeleton organization"/>
    <property type="evidence" value="ECO:0007669"/>
    <property type="project" value="TreeGrafter"/>
</dbReference>
<dbReference type="PROSITE" id="PS50186">
    <property type="entry name" value="DEP"/>
    <property type="match status" value="1"/>
</dbReference>
<dbReference type="GO" id="GO:0005096">
    <property type="term" value="F:GTPase activator activity"/>
    <property type="evidence" value="ECO:0007669"/>
    <property type="project" value="TreeGrafter"/>
</dbReference>
<evidence type="ECO:0000259" key="4">
    <source>
        <dbReference type="PROSITE" id="PS50238"/>
    </source>
</evidence>
<dbReference type="SMART" id="SM00055">
    <property type="entry name" value="FCH"/>
    <property type="match status" value="1"/>
</dbReference>
<dbReference type="FunCoup" id="S2J9F3">
    <property type="interactions" value="27"/>
</dbReference>
<feature type="compositionally biased region" description="Low complexity" evidence="2">
    <location>
        <begin position="798"/>
        <end position="807"/>
    </location>
</feature>
<dbReference type="OMA" id="WSQKQPE"/>
<dbReference type="InterPro" id="IPR001060">
    <property type="entry name" value="FCH_dom"/>
</dbReference>
<keyword evidence="7" id="KW-1185">Reference proteome</keyword>
<feature type="region of interest" description="Disordered" evidence="2">
    <location>
        <begin position="183"/>
        <end position="220"/>
    </location>
</feature>
<feature type="region of interest" description="Disordered" evidence="2">
    <location>
        <begin position="786"/>
        <end position="880"/>
    </location>
</feature>
<dbReference type="Pfam" id="PF00611">
    <property type="entry name" value="FCH"/>
    <property type="match status" value="1"/>
</dbReference>
<dbReference type="SMART" id="SM00324">
    <property type="entry name" value="RhoGAP"/>
    <property type="match status" value="1"/>
</dbReference>
<dbReference type="OrthoDB" id="2155291at2759"/>
<evidence type="ECO:0000256" key="1">
    <source>
        <dbReference type="PROSITE-ProRule" id="PRU01077"/>
    </source>
</evidence>
<evidence type="ECO:0000259" key="3">
    <source>
        <dbReference type="PROSITE" id="PS50186"/>
    </source>
</evidence>
<dbReference type="InterPro" id="IPR008936">
    <property type="entry name" value="Rho_GTPase_activation_prot"/>
</dbReference>
<dbReference type="PANTHER" id="PTHR23065">
    <property type="entry name" value="PROLINE-SERINE-THREONINE PHOSPHATASE INTERACTING PROTEIN 1"/>
    <property type="match status" value="1"/>
</dbReference>
<feature type="domain" description="DEP" evidence="3">
    <location>
        <begin position="247"/>
        <end position="327"/>
    </location>
</feature>
<dbReference type="InterPro" id="IPR027267">
    <property type="entry name" value="AH/BAR_dom_sf"/>
</dbReference>
<dbReference type="STRING" id="1220926.S2J9F3"/>
<keyword evidence="1" id="KW-0175">Coiled coil</keyword>
<dbReference type="InterPro" id="IPR000591">
    <property type="entry name" value="DEP_dom"/>
</dbReference>
<evidence type="ECO:0008006" key="8">
    <source>
        <dbReference type="Google" id="ProtNLM"/>
    </source>
</evidence>
<dbReference type="PROSITE" id="PS50238">
    <property type="entry name" value="RHOGAP"/>
    <property type="match status" value="1"/>
</dbReference>
<reference evidence="7" key="1">
    <citation type="submission" date="2013-05" db="EMBL/GenBank/DDBJ databases">
        <title>The Genome sequence of Mucor circinelloides f. circinelloides 1006PhL.</title>
        <authorList>
            <consortium name="The Broad Institute Genomics Platform"/>
            <person name="Cuomo C."/>
            <person name="Earl A."/>
            <person name="Findley K."/>
            <person name="Lee S.C."/>
            <person name="Walker B."/>
            <person name="Young S."/>
            <person name="Zeng Q."/>
            <person name="Gargeya S."/>
            <person name="Fitzgerald M."/>
            <person name="Haas B."/>
            <person name="Abouelleil A."/>
            <person name="Allen A.W."/>
            <person name="Alvarado L."/>
            <person name="Arachchi H.M."/>
            <person name="Berlin A.M."/>
            <person name="Chapman S.B."/>
            <person name="Gainer-Dewar J."/>
            <person name="Goldberg J."/>
            <person name="Griggs A."/>
            <person name="Gujja S."/>
            <person name="Hansen M."/>
            <person name="Howarth C."/>
            <person name="Imamovic A."/>
            <person name="Ireland A."/>
            <person name="Larimer J."/>
            <person name="McCowan C."/>
            <person name="Murphy C."/>
            <person name="Pearson M."/>
            <person name="Poon T.W."/>
            <person name="Priest M."/>
            <person name="Roberts A."/>
            <person name="Saif S."/>
            <person name="Shea T."/>
            <person name="Sisk P."/>
            <person name="Sykes S."/>
            <person name="Wortman J."/>
            <person name="Nusbaum C."/>
            <person name="Birren B."/>
        </authorList>
    </citation>
    <scope>NUCLEOTIDE SEQUENCE [LARGE SCALE GENOMIC DNA]</scope>
    <source>
        <strain evidence="7">1006PhL</strain>
    </source>
</reference>
<feature type="domain" description="F-BAR" evidence="5">
    <location>
        <begin position="17"/>
        <end position="460"/>
    </location>
</feature>
<dbReference type="GO" id="GO:0000935">
    <property type="term" value="C:division septum"/>
    <property type="evidence" value="ECO:0007669"/>
    <property type="project" value="TreeGrafter"/>
</dbReference>
<dbReference type="AlphaFoldDB" id="S2J9F3"/>
<dbReference type="VEuPathDB" id="FungiDB:HMPREF1544_06390"/>
<feature type="domain" description="Rho-GAP" evidence="4">
    <location>
        <begin position="495"/>
        <end position="694"/>
    </location>
</feature>
<dbReference type="InterPro" id="IPR031160">
    <property type="entry name" value="F_BAR_dom"/>
</dbReference>
<dbReference type="Gene3D" id="1.10.10.10">
    <property type="entry name" value="Winged helix-like DNA-binding domain superfamily/Winged helix DNA-binding domain"/>
    <property type="match status" value="1"/>
</dbReference>
<dbReference type="Gene3D" id="1.20.1270.60">
    <property type="entry name" value="Arfaptin homology (AH) domain/BAR domain"/>
    <property type="match status" value="2"/>
</dbReference>
<dbReference type="Proteomes" id="UP000014254">
    <property type="component" value="Unassembled WGS sequence"/>
</dbReference>
<organism evidence="6 7">
    <name type="scientific">Mucor circinelloides f. circinelloides (strain 1006PhL)</name>
    <name type="common">Mucormycosis agent</name>
    <name type="synonym">Calyptromyces circinelloides</name>
    <dbReference type="NCBI Taxonomy" id="1220926"/>
    <lineage>
        <taxon>Eukaryota</taxon>
        <taxon>Fungi</taxon>
        <taxon>Fungi incertae sedis</taxon>
        <taxon>Mucoromycota</taxon>
        <taxon>Mucoromycotina</taxon>
        <taxon>Mucoromycetes</taxon>
        <taxon>Mucorales</taxon>
        <taxon>Mucorineae</taxon>
        <taxon>Mucoraceae</taxon>
        <taxon>Mucor</taxon>
    </lineage>
</organism>
<dbReference type="GO" id="GO:0005886">
    <property type="term" value="C:plasma membrane"/>
    <property type="evidence" value="ECO:0007669"/>
    <property type="project" value="TreeGrafter"/>
</dbReference>
<dbReference type="InParanoid" id="S2J9F3"/>
<dbReference type="PANTHER" id="PTHR23065:SF17">
    <property type="entry name" value="RHO-GTPASE-ACTIVATING PROTEIN RGD2"/>
    <property type="match status" value="1"/>
</dbReference>
<dbReference type="eggNOG" id="ENOG502QQWB">
    <property type="taxonomic scope" value="Eukaryota"/>
</dbReference>
<gene>
    <name evidence="6" type="ORF">HMPREF1544_06390</name>
</gene>
<evidence type="ECO:0000313" key="6">
    <source>
        <dbReference type="EMBL" id="EPB86776.1"/>
    </source>
</evidence>
<dbReference type="GO" id="GO:0005737">
    <property type="term" value="C:cytoplasm"/>
    <property type="evidence" value="ECO:0007669"/>
    <property type="project" value="TreeGrafter"/>
</dbReference>
<feature type="region of interest" description="Disordered" evidence="2">
    <location>
        <begin position="363"/>
        <end position="382"/>
    </location>
</feature>
<feature type="compositionally biased region" description="Basic and acidic residues" evidence="2">
    <location>
        <begin position="370"/>
        <end position="382"/>
    </location>
</feature>
<dbReference type="InterPro" id="IPR036388">
    <property type="entry name" value="WH-like_DNA-bd_sf"/>
</dbReference>
<feature type="compositionally biased region" description="Low complexity" evidence="2">
    <location>
        <begin position="202"/>
        <end position="220"/>
    </location>
</feature>
<dbReference type="Pfam" id="PF00610">
    <property type="entry name" value="DEP"/>
    <property type="match status" value="1"/>
</dbReference>
<dbReference type="SUPFAM" id="SSF103657">
    <property type="entry name" value="BAR/IMD domain-like"/>
    <property type="match status" value="1"/>
</dbReference>
<accession>S2J9F3</accession>
<dbReference type="InterPro" id="IPR000198">
    <property type="entry name" value="RhoGAP_dom"/>
</dbReference>
<dbReference type="InterPro" id="IPR036390">
    <property type="entry name" value="WH_DNA-bd_sf"/>
</dbReference>
<dbReference type="Gene3D" id="1.10.555.10">
    <property type="entry name" value="Rho GTPase activation protein"/>
    <property type="match status" value="1"/>
</dbReference>
<dbReference type="EMBL" id="KE123981">
    <property type="protein sequence ID" value="EPB86776.1"/>
    <property type="molecule type" value="Genomic_DNA"/>
</dbReference>
<evidence type="ECO:0000313" key="7">
    <source>
        <dbReference type="Proteomes" id="UP000014254"/>
    </source>
</evidence>